<dbReference type="InterPro" id="IPR016024">
    <property type="entry name" value="ARM-type_fold"/>
</dbReference>
<dbReference type="KEGG" id="ftj:FTUN_7886"/>
<dbReference type="EMBL" id="CP053452">
    <property type="protein sequence ID" value="QJX00261.1"/>
    <property type="molecule type" value="Genomic_DNA"/>
</dbReference>
<dbReference type="Proteomes" id="UP000503447">
    <property type="component" value="Chromosome"/>
</dbReference>
<evidence type="ECO:0000313" key="2">
    <source>
        <dbReference type="Proteomes" id="UP000503447"/>
    </source>
</evidence>
<keyword evidence="2" id="KW-1185">Reference proteome</keyword>
<protein>
    <recommendedName>
        <fullName evidence="3">HEAT repeat domain-containing protein</fullName>
    </recommendedName>
</protein>
<proteinExistence type="predicted"/>
<dbReference type="InterPro" id="IPR011989">
    <property type="entry name" value="ARM-like"/>
</dbReference>
<dbReference type="Gene3D" id="1.25.10.10">
    <property type="entry name" value="Leucine-rich Repeat Variant"/>
    <property type="match status" value="1"/>
</dbReference>
<dbReference type="InterPro" id="IPR004155">
    <property type="entry name" value="PBS_lyase_HEAT"/>
</dbReference>
<dbReference type="SUPFAM" id="SSF48371">
    <property type="entry name" value="ARM repeat"/>
    <property type="match status" value="1"/>
</dbReference>
<dbReference type="SMART" id="SM00567">
    <property type="entry name" value="EZ_HEAT"/>
    <property type="match status" value="2"/>
</dbReference>
<dbReference type="Pfam" id="PF13646">
    <property type="entry name" value="HEAT_2"/>
    <property type="match status" value="1"/>
</dbReference>
<gene>
    <name evidence="1" type="ORF">FTUN_7886</name>
</gene>
<accession>A0A6M5Z420</accession>
<evidence type="ECO:0000313" key="1">
    <source>
        <dbReference type="EMBL" id="QJX00261.1"/>
    </source>
</evidence>
<reference evidence="2" key="1">
    <citation type="submission" date="2020-05" db="EMBL/GenBank/DDBJ databases">
        <title>Frigoriglobus tundricola gen. nov., sp. nov., a psychrotolerant cellulolytic planctomycete of the family Gemmataceae with two divergent copies of 16S rRNA gene.</title>
        <authorList>
            <person name="Kulichevskaya I.S."/>
            <person name="Ivanova A.A."/>
            <person name="Naumoff D.G."/>
            <person name="Beletsky A.V."/>
            <person name="Rijpstra W.I.C."/>
            <person name="Sinninghe Damste J.S."/>
            <person name="Mardanov A.V."/>
            <person name="Ravin N.V."/>
            <person name="Dedysh S.N."/>
        </authorList>
    </citation>
    <scope>NUCLEOTIDE SEQUENCE [LARGE SCALE GENOMIC DNA]</scope>
    <source>
        <strain evidence="2">PL17</strain>
    </source>
</reference>
<sequence length="349" mass="37871">MLAAEAVAFPNFLTAIKQPDSFVGRMALRALVSTSRATRDGLLDPGSLIRAGLGDVLAESAARANADADPWHAMAVIETERVFRRLGHWARVLSSQVRGHAERQAMRLWATSDRRGAWLAGAANRLRARFPAAGGEEQGAILRCLTELRADVTSLFPHLPDRRSPWWTDAVRALRWSKSPVVGPVLAGQAVRLARKTRTHGRAATVLSALRGHACHETERVLLRSVGATNPALRHAAVGSLGWWPPFDPDRVVRALRTARTDPDNQVRRSAVSALARLGERPALAEVTAGLHSEEPAIRADTAARVAAEELTWLWPDLETAAAADDSDTALAACESLERLREGLFGFAM</sequence>
<evidence type="ECO:0008006" key="3">
    <source>
        <dbReference type="Google" id="ProtNLM"/>
    </source>
</evidence>
<name>A0A6M5Z420_9BACT</name>
<organism evidence="1 2">
    <name type="scientific">Frigoriglobus tundricola</name>
    <dbReference type="NCBI Taxonomy" id="2774151"/>
    <lineage>
        <taxon>Bacteria</taxon>
        <taxon>Pseudomonadati</taxon>
        <taxon>Planctomycetota</taxon>
        <taxon>Planctomycetia</taxon>
        <taxon>Gemmatales</taxon>
        <taxon>Gemmataceae</taxon>
        <taxon>Frigoriglobus</taxon>
    </lineage>
</organism>
<dbReference type="AlphaFoldDB" id="A0A6M5Z420"/>